<feature type="transmembrane region" description="Helical" evidence="1">
    <location>
        <begin position="46"/>
        <end position="67"/>
    </location>
</feature>
<evidence type="ECO:0000256" key="1">
    <source>
        <dbReference type="SAM" id="Phobius"/>
    </source>
</evidence>
<gene>
    <name evidence="2" type="ORF">FHX75_15337</name>
</gene>
<keyword evidence="1" id="KW-0812">Transmembrane</keyword>
<dbReference type="Pfam" id="PF07077">
    <property type="entry name" value="DUF1345"/>
    <property type="match status" value="1"/>
</dbReference>
<feature type="transmembrane region" description="Helical" evidence="1">
    <location>
        <begin position="87"/>
        <end position="108"/>
    </location>
</feature>
<dbReference type="InterPro" id="IPR009781">
    <property type="entry name" value="DUF1345"/>
</dbReference>
<protein>
    <submittedName>
        <fullName evidence="2">Putative membrane protein</fullName>
    </submittedName>
</protein>
<feature type="transmembrane region" description="Helical" evidence="1">
    <location>
        <begin position="20"/>
        <end position="39"/>
    </location>
</feature>
<evidence type="ECO:0000313" key="3">
    <source>
        <dbReference type="Proteomes" id="UP000319927"/>
    </source>
</evidence>
<comment type="caution">
    <text evidence="2">The sequence shown here is derived from an EMBL/GenBank/DDBJ whole genome shotgun (WGS) entry which is preliminary data.</text>
</comment>
<sequence>MTGMPPETLYHRCLGWHAPAMRRAVLVASIGLIVALALLPFMTWELAAVGGWDAAALSFLLTIWPVIIRADSSHTEMMAMREDETRVTAAVLLVAAGVTSLLGVGLALSLAGKQSGSTRVLLVGVAMLTVLLSWTVVNTVFTLRYADLQFRSTTGGIGFEGQPVQGQTTYRDLAYVAFTIGMTYQVSDTAISDPQIRGSVLSHAVLSYVFGVVIVAGSVNLIADLAR</sequence>
<keyword evidence="1" id="KW-1133">Transmembrane helix</keyword>
<keyword evidence="1" id="KW-0472">Membrane</keyword>
<dbReference type="AlphaFoldDB" id="A0A561VI10"/>
<keyword evidence="3" id="KW-1185">Reference proteome</keyword>
<name>A0A561VI10_9ACTN</name>
<evidence type="ECO:0000313" key="2">
    <source>
        <dbReference type="EMBL" id="TWG11245.1"/>
    </source>
</evidence>
<accession>A0A561VI10</accession>
<dbReference type="Proteomes" id="UP000319927">
    <property type="component" value="Unassembled WGS sequence"/>
</dbReference>
<dbReference type="RefSeq" id="WP_170285498.1">
    <property type="nucleotide sequence ID" value="NZ_VIXA01000005.1"/>
</dbReference>
<proteinExistence type="predicted"/>
<reference evidence="2 3" key="1">
    <citation type="submission" date="2019-06" db="EMBL/GenBank/DDBJ databases">
        <title>Sequencing the genomes of 1000 actinobacteria strains.</title>
        <authorList>
            <person name="Klenk H.-P."/>
        </authorList>
    </citation>
    <scope>NUCLEOTIDE SEQUENCE [LARGE SCALE GENOMIC DNA]</scope>
    <source>
        <strain evidence="2 3">DSM 102131</strain>
    </source>
</reference>
<organism evidence="2 3">
    <name type="scientific">Micromonospora palomenae</name>
    <dbReference type="NCBI Taxonomy" id="1461247"/>
    <lineage>
        <taxon>Bacteria</taxon>
        <taxon>Bacillati</taxon>
        <taxon>Actinomycetota</taxon>
        <taxon>Actinomycetes</taxon>
        <taxon>Micromonosporales</taxon>
        <taxon>Micromonosporaceae</taxon>
        <taxon>Micromonospora</taxon>
    </lineage>
</organism>
<feature type="transmembrane region" description="Helical" evidence="1">
    <location>
        <begin position="205"/>
        <end position="223"/>
    </location>
</feature>
<dbReference type="EMBL" id="VIXA01000005">
    <property type="protein sequence ID" value="TWG11245.1"/>
    <property type="molecule type" value="Genomic_DNA"/>
</dbReference>
<feature type="transmembrane region" description="Helical" evidence="1">
    <location>
        <begin position="120"/>
        <end position="141"/>
    </location>
</feature>